<dbReference type="SUPFAM" id="SSF53448">
    <property type="entry name" value="Nucleotide-diphospho-sugar transferases"/>
    <property type="match status" value="1"/>
</dbReference>
<evidence type="ECO:0000256" key="3">
    <source>
        <dbReference type="ARBA" id="ARBA00022679"/>
    </source>
</evidence>
<dbReference type="EC" id="2.7.7.13" evidence="2"/>
<protein>
    <recommendedName>
        <fullName evidence="2">mannose-1-phosphate guanylyltransferase</fullName>
        <ecNumber evidence="2">2.7.7.13</ecNumber>
    </recommendedName>
</protein>
<organism evidence="10 11">
    <name type="scientific">Haoranjiania flava</name>
    <dbReference type="NCBI Taxonomy" id="1856322"/>
    <lineage>
        <taxon>Bacteria</taxon>
        <taxon>Pseudomonadati</taxon>
        <taxon>Bacteroidota</taxon>
        <taxon>Chitinophagia</taxon>
        <taxon>Chitinophagales</taxon>
        <taxon>Chitinophagaceae</taxon>
        <taxon>Haoranjiania</taxon>
    </lineage>
</organism>
<evidence type="ECO:0000256" key="2">
    <source>
        <dbReference type="ARBA" id="ARBA00012387"/>
    </source>
</evidence>
<dbReference type="CDD" id="cd02509">
    <property type="entry name" value="GDP-M1P_Guanylyltransferase"/>
    <property type="match status" value="1"/>
</dbReference>
<keyword evidence="11" id="KW-1185">Reference proteome</keyword>
<evidence type="ECO:0000313" key="10">
    <source>
        <dbReference type="EMBL" id="MCU7694630.1"/>
    </source>
</evidence>
<evidence type="ECO:0000256" key="4">
    <source>
        <dbReference type="ARBA" id="ARBA00022695"/>
    </source>
</evidence>
<comment type="similarity">
    <text evidence="1">Belongs to the mannose-6-phosphate isomerase type 2 family.</text>
</comment>
<proteinExistence type="inferred from homology"/>
<reference evidence="10" key="1">
    <citation type="submission" date="2022-10" db="EMBL/GenBank/DDBJ databases">
        <authorList>
            <person name="Kim H.S."/>
            <person name="Kim J.-S."/>
            <person name="Suh M.K."/>
            <person name="Eom M.K."/>
            <person name="Lee J.-S."/>
        </authorList>
    </citation>
    <scope>NUCLEOTIDE SEQUENCE</scope>
    <source>
        <strain evidence="10">LIP-5</strain>
    </source>
</reference>
<sequence length="352" mass="39073">MIYTLIMAGGVGSRFWPKSRESFPKQFIDIMGTGKSFLQMTYERSLAFSTPENILVLTNVNYKQLVSEQLPALAEENIITEPSRNNTAPCIAYAAYKLFAKDREAVMVVVPSDHLILKENVFAEKIGMAVAFLQDHEALITLGIQPTRPDTGYGYIHFEAGSAGVKKVKSFREKPDAAIAQQYINSGEYLWNAGIFIWKAKDVIQALERYAPQLSGLFSQGSELYNTPQEAAFIEVYYPQSQKISVDYAIMEKADNVYTIPADIGWSDVGTWASLWNVTGKDAHNNAVVGGEQVLLTNTEGTIVSAHSGTTVVVDGLKDFIVVNEKDALLIYPIHKEQEIKEVLKSLDKSKL</sequence>
<dbReference type="GO" id="GO:0009298">
    <property type="term" value="P:GDP-mannose biosynthetic process"/>
    <property type="evidence" value="ECO:0007669"/>
    <property type="project" value="TreeGrafter"/>
</dbReference>
<dbReference type="InterPro" id="IPR029044">
    <property type="entry name" value="Nucleotide-diphossugar_trans"/>
</dbReference>
<keyword evidence="4 10" id="KW-0548">Nucleotidyltransferase</keyword>
<dbReference type="RefSeq" id="WP_263038116.1">
    <property type="nucleotide sequence ID" value="NZ_JAOTPL010000011.1"/>
</dbReference>
<keyword evidence="5" id="KW-0547">Nucleotide-binding</keyword>
<dbReference type="Pfam" id="PF22640">
    <property type="entry name" value="ManC_GMP_beta-helix"/>
    <property type="match status" value="1"/>
</dbReference>
<dbReference type="InterPro" id="IPR054566">
    <property type="entry name" value="ManC/GMP-like_b-helix"/>
</dbReference>
<dbReference type="GO" id="GO:0005525">
    <property type="term" value="F:GTP binding"/>
    <property type="evidence" value="ECO:0007669"/>
    <property type="project" value="UniProtKB-KW"/>
</dbReference>
<dbReference type="Proteomes" id="UP001209317">
    <property type="component" value="Unassembled WGS sequence"/>
</dbReference>
<dbReference type="Pfam" id="PF00483">
    <property type="entry name" value="NTP_transferase"/>
    <property type="match status" value="1"/>
</dbReference>
<keyword evidence="6" id="KW-0342">GTP-binding</keyword>
<evidence type="ECO:0000256" key="1">
    <source>
        <dbReference type="ARBA" id="ARBA00006115"/>
    </source>
</evidence>
<evidence type="ECO:0000256" key="7">
    <source>
        <dbReference type="ARBA" id="ARBA00047343"/>
    </source>
</evidence>
<dbReference type="AlphaFoldDB" id="A0AAE3IM71"/>
<dbReference type="PANTHER" id="PTHR46390:SF1">
    <property type="entry name" value="MANNOSE-1-PHOSPHATE GUANYLYLTRANSFERASE"/>
    <property type="match status" value="1"/>
</dbReference>
<dbReference type="InterPro" id="IPR049577">
    <property type="entry name" value="GMPP_N"/>
</dbReference>
<evidence type="ECO:0000256" key="5">
    <source>
        <dbReference type="ARBA" id="ARBA00022741"/>
    </source>
</evidence>
<feature type="domain" description="Nucleotidyl transferase" evidence="8">
    <location>
        <begin position="4"/>
        <end position="282"/>
    </location>
</feature>
<dbReference type="InterPro" id="IPR005835">
    <property type="entry name" value="NTP_transferase_dom"/>
</dbReference>
<gene>
    <name evidence="10" type="ORF">OD355_08895</name>
</gene>
<evidence type="ECO:0000259" key="9">
    <source>
        <dbReference type="Pfam" id="PF22640"/>
    </source>
</evidence>
<dbReference type="PANTHER" id="PTHR46390">
    <property type="entry name" value="MANNOSE-1-PHOSPHATE GUANYLYLTRANSFERASE"/>
    <property type="match status" value="1"/>
</dbReference>
<name>A0AAE3IM71_9BACT</name>
<evidence type="ECO:0000313" key="11">
    <source>
        <dbReference type="Proteomes" id="UP001209317"/>
    </source>
</evidence>
<evidence type="ECO:0000256" key="6">
    <source>
        <dbReference type="ARBA" id="ARBA00023134"/>
    </source>
</evidence>
<comment type="catalytic activity">
    <reaction evidence="7">
        <text>alpha-D-mannose 1-phosphate + GTP + H(+) = GDP-alpha-D-mannose + diphosphate</text>
        <dbReference type="Rhea" id="RHEA:15229"/>
        <dbReference type="ChEBI" id="CHEBI:15378"/>
        <dbReference type="ChEBI" id="CHEBI:33019"/>
        <dbReference type="ChEBI" id="CHEBI:37565"/>
        <dbReference type="ChEBI" id="CHEBI:57527"/>
        <dbReference type="ChEBI" id="CHEBI:58409"/>
        <dbReference type="EC" id="2.7.7.13"/>
    </reaction>
</comment>
<dbReference type="GO" id="GO:0004475">
    <property type="term" value="F:mannose-1-phosphate guanylyltransferase (GTP) activity"/>
    <property type="evidence" value="ECO:0007669"/>
    <property type="project" value="UniProtKB-EC"/>
</dbReference>
<accession>A0AAE3IM71</accession>
<keyword evidence="3" id="KW-0808">Transferase</keyword>
<dbReference type="EMBL" id="JAOTPL010000011">
    <property type="protein sequence ID" value="MCU7694630.1"/>
    <property type="molecule type" value="Genomic_DNA"/>
</dbReference>
<feature type="domain" description="MannoseP isomerase/GMP-like beta-helix" evidence="9">
    <location>
        <begin position="296"/>
        <end position="347"/>
    </location>
</feature>
<comment type="caution">
    <text evidence="10">The sequence shown here is derived from an EMBL/GenBank/DDBJ whole genome shotgun (WGS) entry which is preliminary data.</text>
</comment>
<dbReference type="InterPro" id="IPR051161">
    <property type="entry name" value="Mannose-6P_isomerase_type2"/>
</dbReference>
<evidence type="ECO:0000259" key="8">
    <source>
        <dbReference type="Pfam" id="PF00483"/>
    </source>
</evidence>
<dbReference type="SUPFAM" id="SSF159283">
    <property type="entry name" value="Guanosine diphospho-D-mannose pyrophosphorylase/mannose-6-phosphate isomerase linker domain"/>
    <property type="match status" value="1"/>
</dbReference>
<dbReference type="Gene3D" id="3.90.550.10">
    <property type="entry name" value="Spore Coat Polysaccharide Biosynthesis Protein SpsA, Chain A"/>
    <property type="match status" value="1"/>
</dbReference>
<dbReference type="FunFam" id="3.90.550.10:FF:000046">
    <property type="entry name" value="Mannose-1-phosphate guanylyltransferase (GDP)"/>
    <property type="match status" value="1"/>
</dbReference>